<evidence type="ECO:0000313" key="3">
    <source>
        <dbReference type="Proteomes" id="UP001222027"/>
    </source>
</evidence>
<dbReference type="AlphaFoldDB" id="A0AAV8PPP8"/>
<accession>A0AAV8PPP8</accession>
<keyword evidence="3" id="KW-1185">Reference proteome</keyword>
<proteinExistence type="predicted"/>
<organism evidence="2 3">
    <name type="scientific">Ensete ventricosum</name>
    <name type="common">Abyssinian banana</name>
    <name type="synonym">Musa ensete</name>
    <dbReference type="NCBI Taxonomy" id="4639"/>
    <lineage>
        <taxon>Eukaryota</taxon>
        <taxon>Viridiplantae</taxon>
        <taxon>Streptophyta</taxon>
        <taxon>Embryophyta</taxon>
        <taxon>Tracheophyta</taxon>
        <taxon>Spermatophyta</taxon>
        <taxon>Magnoliopsida</taxon>
        <taxon>Liliopsida</taxon>
        <taxon>Zingiberales</taxon>
        <taxon>Musaceae</taxon>
        <taxon>Ensete</taxon>
    </lineage>
</organism>
<reference evidence="2 3" key="1">
    <citation type="submission" date="2022-12" db="EMBL/GenBank/DDBJ databases">
        <title>Chromosome-scale assembly of the Ensete ventricosum genome.</title>
        <authorList>
            <person name="Dussert Y."/>
            <person name="Stocks J."/>
            <person name="Wendawek A."/>
            <person name="Woldeyes F."/>
            <person name="Nichols R.A."/>
            <person name="Borrell J.S."/>
        </authorList>
    </citation>
    <scope>NUCLEOTIDE SEQUENCE [LARGE SCALE GENOMIC DNA]</scope>
    <source>
        <strain evidence="3">cv. Maze</strain>
        <tissue evidence="2">Seeds</tissue>
    </source>
</reference>
<dbReference type="Proteomes" id="UP001222027">
    <property type="component" value="Unassembled WGS sequence"/>
</dbReference>
<comment type="caution">
    <text evidence="2">The sequence shown here is derived from an EMBL/GenBank/DDBJ whole genome shotgun (WGS) entry which is preliminary data.</text>
</comment>
<name>A0AAV8PPP8_ENSVE</name>
<feature type="region of interest" description="Disordered" evidence="1">
    <location>
        <begin position="128"/>
        <end position="147"/>
    </location>
</feature>
<gene>
    <name evidence="2" type="ORF">OPV22_014160</name>
</gene>
<dbReference type="EMBL" id="JAQQAF010000004">
    <property type="protein sequence ID" value="KAJ8492439.1"/>
    <property type="molecule type" value="Genomic_DNA"/>
</dbReference>
<sequence>MRHISNRISGTVNFIFNNFATVFRNCLIFVLPRQLNPEDDESNTVTLHGQLQVRAVDRGLRAIEREVLIAPVDGAMVEHEAGGLGEVGTTVHSDNVGLAMLGVELVGEDEDEVVTEDGDEAIEDEIDSTGDASRAKPQNFCEFQFQS</sequence>
<evidence type="ECO:0000256" key="1">
    <source>
        <dbReference type="SAM" id="MobiDB-lite"/>
    </source>
</evidence>
<evidence type="ECO:0000313" key="2">
    <source>
        <dbReference type="EMBL" id="KAJ8492439.1"/>
    </source>
</evidence>
<protein>
    <submittedName>
        <fullName evidence="2">Uncharacterized protein</fullName>
    </submittedName>
</protein>